<organism evidence="2 3">
    <name type="scientific">Hypsizygus marmoreus</name>
    <name type="common">White beech mushroom</name>
    <name type="synonym">Agaricus marmoreus</name>
    <dbReference type="NCBI Taxonomy" id="39966"/>
    <lineage>
        <taxon>Eukaryota</taxon>
        <taxon>Fungi</taxon>
        <taxon>Dikarya</taxon>
        <taxon>Basidiomycota</taxon>
        <taxon>Agaricomycotina</taxon>
        <taxon>Agaricomycetes</taxon>
        <taxon>Agaricomycetidae</taxon>
        <taxon>Agaricales</taxon>
        <taxon>Tricholomatineae</taxon>
        <taxon>Lyophyllaceae</taxon>
        <taxon>Hypsizygus</taxon>
    </lineage>
</organism>
<protein>
    <submittedName>
        <fullName evidence="2">Uncharacterized protein</fullName>
    </submittedName>
</protein>
<dbReference type="Proteomes" id="UP000076154">
    <property type="component" value="Unassembled WGS sequence"/>
</dbReference>
<dbReference type="EMBL" id="LUEZ02000010">
    <property type="protein sequence ID" value="RDB29355.1"/>
    <property type="molecule type" value="Genomic_DNA"/>
</dbReference>
<gene>
    <name evidence="2" type="ORF">Hypma_014915</name>
</gene>
<dbReference type="AlphaFoldDB" id="A0A369K9L2"/>
<feature type="signal peptide" evidence="1">
    <location>
        <begin position="1"/>
        <end position="17"/>
    </location>
</feature>
<comment type="caution">
    <text evidence="2">The sequence shown here is derived from an EMBL/GenBank/DDBJ whole genome shotgun (WGS) entry which is preliminary data.</text>
</comment>
<evidence type="ECO:0000313" key="3">
    <source>
        <dbReference type="Proteomes" id="UP000076154"/>
    </source>
</evidence>
<dbReference type="InParanoid" id="A0A369K9L2"/>
<sequence length="213" mass="23082">MELISYFLLSLFLGANASSIAQGGPCSAQNNHLDPASPKFISECDDQTFCFTPRNGTCVPRCCRRDEFPFGFDTTKPLPPRCDPGTSCPDEGSGCKPLVAIGHPCELNRDEHCSAPPNCGKLASSWNFNGSICLHSICMYANFMLGQPCTTETKTYTDMGLTAGSTPQLSRETTTITLPSTALIRSVSRRNHSECLVVLTSNVQQKFSILDLA</sequence>
<keyword evidence="3" id="KW-1185">Reference proteome</keyword>
<dbReference type="STRING" id="39966.A0A369K9L2"/>
<name>A0A369K9L2_HYPMA</name>
<dbReference type="OrthoDB" id="195231at2759"/>
<proteinExistence type="predicted"/>
<reference evidence="2" key="1">
    <citation type="submission" date="2018-04" db="EMBL/GenBank/DDBJ databases">
        <title>Whole genome sequencing of Hypsizygus marmoreus.</title>
        <authorList>
            <person name="Choi I.-G."/>
            <person name="Min B."/>
            <person name="Kim J.-G."/>
            <person name="Kim S."/>
            <person name="Oh Y.-L."/>
            <person name="Kong W.-S."/>
            <person name="Park H."/>
            <person name="Jeong J."/>
            <person name="Song E.-S."/>
        </authorList>
    </citation>
    <scope>NUCLEOTIDE SEQUENCE [LARGE SCALE GENOMIC DNA]</scope>
    <source>
        <strain evidence="2">51987-8</strain>
    </source>
</reference>
<keyword evidence="1" id="KW-0732">Signal</keyword>
<evidence type="ECO:0000256" key="1">
    <source>
        <dbReference type="SAM" id="SignalP"/>
    </source>
</evidence>
<accession>A0A369K9L2</accession>
<feature type="chain" id="PRO_5016605569" evidence="1">
    <location>
        <begin position="18"/>
        <end position="213"/>
    </location>
</feature>
<evidence type="ECO:0000313" key="2">
    <source>
        <dbReference type="EMBL" id="RDB29355.1"/>
    </source>
</evidence>